<dbReference type="PROSITE" id="PS00518">
    <property type="entry name" value="ZF_RING_1"/>
    <property type="match status" value="1"/>
</dbReference>
<feature type="region of interest" description="Disordered" evidence="12">
    <location>
        <begin position="229"/>
        <end position="284"/>
    </location>
</feature>
<dbReference type="InterPro" id="IPR040383">
    <property type="entry name" value="HAKAI/CBLL2"/>
</dbReference>
<keyword evidence="5" id="KW-0479">Metal-binding</keyword>
<evidence type="ECO:0000256" key="3">
    <source>
        <dbReference type="ARBA" id="ARBA00012483"/>
    </source>
</evidence>
<dbReference type="Gene3D" id="3.30.40.10">
    <property type="entry name" value="Zinc/RING finger domain, C3HC4 (zinc finger)"/>
    <property type="match status" value="1"/>
</dbReference>
<evidence type="ECO:0000313" key="14">
    <source>
        <dbReference type="EMBL" id="KAI5065166.1"/>
    </source>
</evidence>
<feature type="region of interest" description="Disordered" evidence="12">
    <location>
        <begin position="338"/>
        <end position="391"/>
    </location>
</feature>
<organism evidence="14 15">
    <name type="scientific">Adiantum capillus-veneris</name>
    <name type="common">Maidenhair fern</name>
    <dbReference type="NCBI Taxonomy" id="13818"/>
    <lineage>
        <taxon>Eukaryota</taxon>
        <taxon>Viridiplantae</taxon>
        <taxon>Streptophyta</taxon>
        <taxon>Embryophyta</taxon>
        <taxon>Tracheophyta</taxon>
        <taxon>Polypodiopsida</taxon>
        <taxon>Polypodiidae</taxon>
        <taxon>Polypodiales</taxon>
        <taxon>Pteridineae</taxon>
        <taxon>Pteridaceae</taxon>
        <taxon>Vittarioideae</taxon>
        <taxon>Adiantum</taxon>
    </lineage>
</organism>
<feature type="compositionally biased region" description="Basic and acidic residues" evidence="12">
    <location>
        <begin position="247"/>
        <end position="279"/>
    </location>
</feature>
<dbReference type="InterPro" id="IPR040380">
    <property type="entry name" value="HAKAI-like_RING-HC"/>
</dbReference>
<keyword evidence="9" id="KW-0539">Nucleus</keyword>
<keyword evidence="7" id="KW-0833">Ubl conjugation pathway</keyword>
<keyword evidence="8" id="KW-0862">Zinc</keyword>
<evidence type="ECO:0000256" key="2">
    <source>
        <dbReference type="ARBA" id="ARBA00004123"/>
    </source>
</evidence>
<protein>
    <recommendedName>
        <fullName evidence="3">RING-type E3 ubiquitin transferase</fullName>
        <ecNumber evidence="3">2.3.2.27</ecNumber>
    </recommendedName>
</protein>
<evidence type="ECO:0000256" key="8">
    <source>
        <dbReference type="ARBA" id="ARBA00022833"/>
    </source>
</evidence>
<feature type="compositionally biased region" description="Pro residues" evidence="12">
    <location>
        <begin position="351"/>
        <end position="375"/>
    </location>
</feature>
<name>A0A9D4UBW7_ADICA</name>
<evidence type="ECO:0000256" key="7">
    <source>
        <dbReference type="ARBA" id="ARBA00022786"/>
    </source>
</evidence>
<feature type="domain" description="C2H2-type" evidence="13">
    <location>
        <begin position="140"/>
        <end position="166"/>
    </location>
</feature>
<dbReference type="EC" id="2.3.2.27" evidence="3"/>
<evidence type="ECO:0000256" key="9">
    <source>
        <dbReference type="ARBA" id="ARBA00023242"/>
    </source>
</evidence>
<dbReference type="AlphaFoldDB" id="A0A9D4UBW7"/>
<dbReference type="InterPro" id="IPR013087">
    <property type="entry name" value="Znf_C2H2_type"/>
</dbReference>
<dbReference type="PROSITE" id="PS00028">
    <property type="entry name" value="ZINC_FINGER_C2H2_1"/>
    <property type="match status" value="1"/>
</dbReference>
<keyword evidence="15" id="KW-1185">Reference proteome</keyword>
<comment type="caution">
    <text evidence="14">The sequence shown here is derived from an EMBL/GenBank/DDBJ whole genome shotgun (WGS) entry which is preliminary data.</text>
</comment>
<evidence type="ECO:0000256" key="10">
    <source>
        <dbReference type="ARBA" id="ARBA00038499"/>
    </source>
</evidence>
<dbReference type="PANTHER" id="PTHR13480">
    <property type="entry name" value="E3 UBIQUITIN-PROTEIN LIGASE HAKAI-RELATED"/>
    <property type="match status" value="1"/>
</dbReference>
<evidence type="ECO:0000256" key="5">
    <source>
        <dbReference type="ARBA" id="ARBA00022723"/>
    </source>
</evidence>
<dbReference type="GO" id="GO:0005634">
    <property type="term" value="C:nucleus"/>
    <property type="evidence" value="ECO:0007669"/>
    <property type="project" value="UniProtKB-SubCell"/>
</dbReference>
<dbReference type="Proteomes" id="UP000886520">
    <property type="component" value="Chromosome 19"/>
</dbReference>
<gene>
    <name evidence="14" type="ORF">GOP47_0019861</name>
</gene>
<keyword evidence="4" id="KW-0808">Transferase</keyword>
<dbReference type="InterPro" id="IPR013083">
    <property type="entry name" value="Znf_RING/FYVE/PHD"/>
</dbReference>
<evidence type="ECO:0000256" key="4">
    <source>
        <dbReference type="ARBA" id="ARBA00022679"/>
    </source>
</evidence>
<proteinExistence type="inferred from homology"/>
<dbReference type="CDD" id="cd16508">
    <property type="entry name" value="RING-HC_HAKAI-like"/>
    <property type="match status" value="1"/>
</dbReference>
<dbReference type="OrthoDB" id="547746at2759"/>
<dbReference type="GO" id="GO:0016567">
    <property type="term" value="P:protein ubiquitination"/>
    <property type="evidence" value="ECO:0007669"/>
    <property type="project" value="InterPro"/>
</dbReference>
<dbReference type="GO" id="GO:0061630">
    <property type="term" value="F:ubiquitin protein ligase activity"/>
    <property type="evidence" value="ECO:0007669"/>
    <property type="project" value="UniProtKB-EC"/>
</dbReference>
<evidence type="ECO:0000256" key="6">
    <source>
        <dbReference type="ARBA" id="ARBA00022771"/>
    </source>
</evidence>
<evidence type="ECO:0000256" key="12">
    <source>
        <dbReference type="SAM" id="MobiDB-lite"/>
    </source>
</evidence>
<evidence type="ECO:0000259" key="13">
    <source>
        <dbReference type="PROSITE" id="PS50157"/>
    </source>
</evidence>
<comment type="similarity">
    <text evidence="10">Belongs to the Hakai family.</text>
</comment>
<sequence>MVNLTIRLSKGSGSALGGGNDGGGGLGGAGEGIAAGGLLDPTVTVSCPDHLVLADLPVAKALGSVSDVTLVKVLGRKARRRLGDKVHFCVHCDFPIAIYGRLDPCEHIFCLTCARKDSACYLCGERVLRIQRLEVLDGIFICGAPRCLRSFIKRQDFQVHVKESHADLIETAEDREKMPQDVDSQKGAGSLDLQVQTQALSRSSSGIQLSLQEQKGGLSQLQISEGQPSKGLLQSLTTLPPPLMQRSDAEHQKQQQGQEERSLRSRHERQQVEEARYEEQNVQQSEVQMFQLPQQQQPMQPSLLPAPQPGIPIFSPPPFAAPYPTMQQEGMNMQQMYPLYQLPPSGGHLLPSPPLPPPRPPSGAPPPPLMPPPPPKRGKYELGLAPPGEPQ</sequence>
<evidence type="ECO:0000256" key="1">
    <source>
        <dbReference type="ARBA" id="ARBA00000900"/>
    </source>
</evidence>
<comment type="catalytic activity">
    <reaction evidence="1">
        <text>S-ubiquitinyl-[E2 ubiquitin-conjugating enzyme]-L-cysteine + [acceptor protein]-L-lysine = [E2 ubiquitin-conjugating enzyme]-L-cysteine + N(6)-ubiquitinyl-[acceptor protein]-L-lysine.</text>
        <dbReference type="EC" id="2.3.2.27"/>
    </reaction>
</comment>
<dbReference type="GO" id="GO:0030155">
    <property type="term" value="P:regulation of cell adhesion"/>
    <property type="evidence" value="ECO:0007669"/>
    <property type="project" value="TreeGrafter"/>
</dbReference>
<accession>A0A9D4UBW7</accession>
<evidence type="ECO:0000256" key="11">
    <source>
        <dbReference type="PROSITE-ProRule" id="PRU00042"/>
    </source>
</evidence>
<dbReference type="PANTHER" id="PTHR13480:SF0">
    <property type="entry name" value="E3 UBIQUITIN-PROTEIN LIGASE HAKAI"/>
    <property type="match status" value="1"/>
</dbReference>
<comment type="subcellular location">
    <subcellularLocation>
        <location evidence="2">Nucleus</location>
    </subcellularLocation>
</comment>
<dbReference type="PROSITE" id="PS50157">
    <property type="entry name" value="ZINC_FINGER_C2H2_2"/>
    <property type="match status" value="1"/>
</dbReference>
<keyword evidence="6 11" id="KW-0863">Zinc-finger</keyword>
<evidence type="ECO:0000313" key="15">
    <source>
        <dbReference type="Proteomes" id="UP000886520"/>
    </source>
</evidence>
<reference evidence="14" key="1">
    <citation type="submission" date="2021-01" db="EMBL/GenBank/DDBJ databases">
        <title>Adiantum capillus-veneris genome.</title>
        <authorList>
            <person name="Fang Y."/>
            <person name="Liao Q."/>
        </authorList>
    </citation>
    <scope>NUCLEOTIDE SEQUENCE</scope>
    <source>
        <strain evidence="14">H3</strain>
        <tissue evidence="14">Leaf</tissue>
    </source>
</reference>
<dbReference type="GO" id="GO:0008270">
    <property type="term" value="F:zinc ion binding"/>
    <property type="evidence" value="ECO:0007669"/>
    <property type="project" value="UniProtKB-KW"/>
</dbReference>
<dbReference type="InterPro" id="IPR017907">
    <property type="entry name" value="Znf_RING_CS"/>
</dbReference>
<dbReference type="EMBL" id="JABFUD020000019">
    <property type="protein sequence ID" value="KAI5065166.1"/>
    <property type="molecule type" value="Genomic_DNA"/>
</dbReference>